<dbReference type="InterPro" id="IPR050982">
    <property type="entry name" value="Auxin_biosynth/cation_transpt"/>
</dbReference>
<gene>
    <name evidence="2" type="ordered locus">Mjls_5581</name>
</gene>
<organism evidence="2">
    <name type="scientific">Mycobacterium sp. (strain JLS)</name>
    <dbReference type="NCBI Taxonomy" id="164757"/>
    <lineage>
        <taxon>Bacteria</taxon>
        <taxon>Bacillati</taxon>
        <taxon>Actinomycetota</taxon>
        <taxon>Actinomycetes</taxon>
        <taxon>Mycobacteriales</taxon>
        <taxon>Mycobacteriaceae</taxon>
        <taxon>Mycobacterium</taxon>
    </lineage>
</organism>
<dbReference type="GO" id="GO:0004497">
    <property type="term" value="F:monooxygenase activity"/>
    <property type="evidence" value="ECO:0007669"/>
    <property type="project" value="TreeGrafter"/>
</dbReference>
<dbReference type="GO" id="GO:0050661">
    <property type="term" value="F:NADP binding"/>
    <property type="evidence" value="ECO:0007669"/>
    <property type="project" value="InterPro"/>
</dbReference>
<dbReference type="EMBL" id="CP000580">
    <property type="protein sequence ID" value="ABO01345.1"/>
    <property type="molecule type" value="Genomic_DNA"/>
</dbReference>
<keyword evidence="1" id="KW-0560">Oxidoreductase</keyword>
<dbReference type="InterPro" id="IPR036188">
    <property type="entry name" value="FAD/NAD-bd_sf"/>
</dbReference>
<dbReference type="PANTHER" id="PTHR43539">
    <property type="entry name" value="FLAVIN-BINDING MONOOXYGENASE-LIKE PROTEIN (AFU_ORTHOLOGUE AFUA_4G09220)"/>
    <property type="match status" value="1"/>
</dbReference>
<protein>
    <submittedName>
        <fullName evidence="2">FAD-dependent pyridine nucleotide-disulfide oxidoreductase</fullName>
    </submittedName>
</protein>
<dbReference type="Pfam" id="PF13738">
    <property type="entry name" value="Pyr_redox_3"/>
    <property type="match status" value="1"/>
</dbReference>
<proteinExistence type="predicted"/>
<sequence length="381" mass="41164">MSSPQQRHQRVVVVGAGPCGLAIARQLLHEQRIEPLVLDRATAPASTWRDRYEGFRLNTCGYWSHLPGQPIPRRYGRWPKRDDMVDYFDSYVRRQRIPLSLGVTVTRIDRDGDRWLITTDGDTYTADAVVIATGNYHTPALPAWPGMEGYTGDLLHSADYRNPWPFAGRDVLVVGSGNSATDIALQLSDEVAGRVRLAVREPPHLMPRSAAGIPVDAFSAAFSRLPVPVIDHAAALASRLWFGDLTSAGLPAPRRGIYRALLDDGSIPTLGDELVPQIKAGRIEVVAAVESFEGDSVVLADGRTIRPDVVIGATGYRHGLEPLVGHLDVLDEDGAPLVNGLPPAAPGLWFAGYEEPIIGPLQSFRLQAGPLAAEVAGFAAG</sequence>
<accession>A0A5Q5CPQ7</accession>
<dbReference type="GO" id="GO:0050660">
    <property type="term" value="F:flavin adenine dinucleotide binding"/>
    <property type="evidence" value="ECO:0007669"/>
    <property type="project" value="InterPro"/>
</dbReference>
<dbReference type="PRINTS" id="PR00469">
    <property type="entry name" value="PNDRDTASEII"/>
</dbReference>
<evidence type="ECO:0000313" key="2">
    <source>
        <dbReference type="EMBL" id="ABO01345.1"/>
    </source>
</evidence>
<dbReference type="PRINTS" id="PR00368">
    <property type="entry name" value="FADPNR"/>
</dbReference>
<dbReference type="AlphaFoldDB" id="A0A5Q5CPQ7"/>
<reference evidence="2" key="1">
    <citation type="submission" date="2007-02" db="EMBL/GenBank/DDBJ databases">
        <title>Complete sequence of Mycobacterium sp. JLS.</title>
        <authorList>
            <consortium name="US DOE Joint Genome Institute"/>
            <person name="Copeland A."/>
            <person name="Lucas S."/>
            <person name="Lapidus A."/>
            <person name="Barry K."/>
            <person name="Detter J.C."/>
            <person name="Glavina del Rio T."/>
            <person name="Hammon N."/>
            <person name="Israni S."/>
            <person name="Dalin E."/>
            <person name="Tice H."/>
            <person name="Pitluck S."/>
            <person name="Chain P."/>
            <person name="Malfatti S."/>
            <person name="Shin M."/>
            <person name="Vergez L."/>
            <person name="Schmutz J."/>
            <person name="Larimer F."/>
            <person name="Land M."/>
            <person name="Hauser L."/>
            <person name="Kyrpides N."/>
            <person name="Mikhailova N."/>
            <person name="Miller C.D."/>
            <person name="Anderson A.J."/>
            <person name="Sims R.C."/>
            <person name="Richardson P."/>
        </authorList>
    </citation>
    <scope>NUCLEOTIDE SEQUENCE [LARGE SCALE GENOMIC DNA]</scope>
    <source>
        <strain evidence="2">JLS</strain>
    </source>
</reference>
<dbReference type="InterPro" id="IPR000960">
    <property type="entry name" value="Flavin_mOase"/>
</dbReference>
<dbReference type="KEGG" id="mjl:Mjls_5581"/>
<dbReference type="SUPFAM" id="SSF51905">
    <property type="entry name" value="FAD/NAD(P)-binding domain"/>
    <property type="match status" value="1"/>
</dbReference>
<dbReference type="PANTHER" id="PTHR43539:SF78">
    <property type="entry name" value="FLAVIN-CONTAINING MONOOXYGENASE"/>
    <property type="match status" value="1"/>
</dbReference>
<dbReference type="InterPro" id="IPR036291">
    <property type="entry name" value="NAD(P)-bd_dom_sf"/>
</dbReference>
<name>A0A5Q5CPQ7_MYCSJ</name>
<dbReference type="SUPFAM" id="SSF51735">
    <property type="entry name" value="NAD(P)-binding Rossmann-fold domains"/>
    <property type="match status" value="1"/>
</dbReference>
<dbReference type="GO" id="GO:0005829">
    <property type="term" value="C:cytosol"/>
    <property type="evidence" value="ECO:0007669"/>
    <property type="project" value="TreeGrafter"/>
</dbReference>
<dbReference type="Gene3D" id="3.50.50.60">
    <property type="entry name" value="FAD/NAD(P)-binding domain"/>
    <property type="match status" value="1"/>
</dbReference>
<evidence type="ECO:0000256" key="1">
    <source>
        <dbReference type="ARBA" id="ARBA00023002"/>
    </source>
</evidence>
<dbReference type="PIRSF" id="PIRSF000332">
    <property type="entry name" value="FMO"/>
    <property type="match status" value="1"/>
</dbReference>